<feature type="transmembrane region" description="Helical" evidence="6">
    <location>
        <begin position="352"/>
        <end position="374"/>
    </location>
</feature>
<dbReference type="Gene3D" id="1.20.1250.20">
    <property type="entry name" value="MFS general substrate transporter like domains"/>
    <property type="match status" value="1"/>
</dbReference>
<feature type="transmembrane region" description="Helical" evidence="6">
    <location>
        <begin position="416"/>
        <end position="435"/>
    </location>
</feature>
<organism evidence="7 8">
    <name type="scientific">Corynebacterium tapiri</name>
    <dbReference type="NCBI Taxonomy" id="1448266"/>
    <lineage>
        <taxon>Bacteria</taxon>
        <taxon>Bacillati</taxon>
        <taxon>Actinomycetota</taxon>
        <taxon>Actinomycetes</taxon>
        <taxon>Mycobacteriales</taxon>
        <taxon>Corynebacteriaceae</taxon>
        <taxon>Corynebacterium</taxon>
    </lineage>
</organism>
<evidence type="ECO:0000256" key="5">
    <source>
        <dbReference type="ARBA" id="ARBA00023136"/>
    </source>
</evidence>
<feature type="transmembrane region" description="Helical" evidence="6">
    <location>
        <begin position="386"/>
        <end position="410"/>
    </location>
</feature>
<dbReference type="InterPro" id="IPR011701">
    <property type="entry name" value="MFS"/>
</dbReference>
<dbReference type="InterPro" id="IPR044772">
    <property type="entry name" value="NO3_transporter"/>
</dbReference>
<feature type="transmembrane region" description="Helical" evidence="6">
    <location>
        <begin position="325"/>
        <end position="346"/>
    </location>
</feature>
<feature type="transmembrane region" description="Helical" evidence="6">
    <location>
        <begin position="31"/>
        <end position="55"/>
    </location>
</feature>
<keyword evidence="5 6" id="KW-0472">Membrane</keyword>
<name>A0A5C4U751_9CORY</name>
<comment type="subcellular location">
    <subcellularLocation>
        <location evidence="1">Membrane</location>
        <topology evidence="1">Multi-pass membrane protein</topology>
    </subcellularLocation>
</comment>
<evidence type="ECO:0000256" key="2">
    <source>
        <dbReference type="ARBA" id="ARBA00008432"/>
    </source>
</evidence>
<feature type="transmembrane region" description="Helical" evidence="6">
    <location>
        <begin position="67"/>
        <end position="85"/>
    </location>
</feature>
<keyword evidence="4 6" id="KW-1133">Transmembrane helix</keyword>
<feature type="transmembrane region" description="Helical" evidence="6">
    <location>
        <begin position="293"/>
        <end position="313"/>
    </location>
</feature>
<feature type="transmembrane region" description="Helical" evidence="6">
    <location>
        <begin position="97"/>
        <end position="117"/>
    </location>
</feature>
<dbReference type="GO" id="GO:0016020">
    <property type="term" value="C:membrane"/>
    <property type="evidence" value="ECO:0007669"/>
    <property type="project" value="UniProtKB-SubCell"/>
</dbReference>
<dbReference type="InterPro" id="IPR036259">
    <property type="entry name" value="MFS_trans_sf"/>
</dbReference>
<comment type="similarity">
    <text evidence="2">Belongs to the major facilitator superfamily. Nitrate/nitrite porter (TC 2.A.1.8) family.</text>
</comment>
<dbReference type="Proteomes" id="UP000312032">
    <property type="component" value="Unassembled WGS sequence"/>
</dbReference>
<proteinExistence type="inferred from homology"/>
<reference evidence="7 8" key="1">
    <citation type="submission" date="2019-06" db="EMBL/GenBank/DDBJ databases">
        <authorList>
            <person name="Li J."/>
        </authorList>
    </citation>
    <scope>NUCLEOTIDE SEQUENCE [LARGE SCALE GENOMIC DNA]</scope>
    <source>
        <strain evidence="7 8">LMG 28165</strain>
    </source>
</reference>
<keyword evidence="3 6" id="KW-0812">Transmembrane</keyword>
<feature type="transmembrane region" description="Helical" evidence="6">
    <location>
        <begin position="209"/>
        <end position="227"/>
    </location>
</feature>
<evidence type="ECO:0000313" key="8">
    <source>
        <dbReference type="Proteomes" id="UP000312032"/>
    </source>
</evidence>
<dbReference type="PANTHER" id="PTHR23515">
    <property type="entry name" value="HIGH-AFFINITY NITRATE TRANSPORTER 2.3"/>
    <property type="match status" value="1"/>
</dbReference>
<protein>
    <submittedName>
        <fullName evidence="7">NarK/NasA family nitrate transporter</fullName>
    </submittedName>
</protein>
<keyword evidence="8" id="KW-1185">Reference proteome</keyword>
<evidence type="ECO:0000256" key="4">
    <source>
        <dbReference type="ARBA" id="ARBA00022989"/>
    </source>
</evidence>
<gene>
    <name evidence="7" type="ORF">FHE74_01400</name>
</gene>
<dbReference type="CDD" id="cd17341">
    <property type="entry name" value="MFS_NRT2_like"/>
    <property type="match status" value="1"/>
</dbReference>
<dbReference type="RefSeq" id="WP_139464640.1">
    <property type="nucleotide sequence ID" value="NZ_VDHJ01000002.1"/>
</dbReference>
<evidence type="ECO:0000256" key="3">
    <source>
        <dbReference type="ARBA" id="ARBA00022692"/>
    </source>
</evidence>
<accession>A0A5C4U751</accession>
<dbReference type="SUPFAM" id="SSF103473">
    <property type="entry name" value="MFS general substrate transporter"/>
    <property type="match status" value="1"/>
</dbReference>
<dbReference type="GO" id="GO:0015112">
    <property type="term" value="F:nitrate transmembrane transporter activity"/>
    <property type="evidence" value="ECO:0007669"/>
    <property type="project" value="InterPro"/>
</dbReference>
<dbReference type="OrthoDB" id="9771451at2"/>
<evidence type="ECO:0000256" key="1">
    <source>
        <dbReference type="ARBA" id="ARBA00004141"/>
    </source>
</evidence>
<evidence type="ECO:0000256" key="6">
    <source>
        <dbReference type="SAM" id="Phobius"/>
    </source>
</evidence>
<feature type="transmembrane region" description="Helical" evidence="6">
    <location>
        <begin position="165"/>
        <end position="189"/>
    </location>
</feature>
<comment type="caution">
    <text evidence="7">The sequence shown here is derived from an EMBL/GenBank/DDBJ whole genome shotgun (WGS) entry which is preliminary data.</text>
</comment>
<dbReference type="AlphaFoldDB" id="A0A5C4U751"/>
<dbReference type="Pfam" id="PF07690">
    <property type="entry name" value="MFS_1"/>
    <property type="match status" value="1"/>
</dbReference>
<feature type="transmembrane region" description="Helical" evidence="6">
    <location>
        <begin position="123"/>
        <end position="144"/>
    </location>
</feature>
<evidence type="ECO:0000313" key="7">
    <source>
        <dbReference type="EMBL" id="TNL99724.1"/>
    </source>
</evidence>
<feature type="transmembrane region" description="Helical" evidence="6">
    <location>
        <begin position="248"/>
        <end position="273"/>
    </location>
</feature>
<sequence length="444" mass="48175">MTALDTSQRVLHGWNPEDPEKWDKKIAWTTLWISTVSLFLGFCTWFLVSAIAPMLNQIGFDLSKSQLYWLTAIPGLSTGFLRLVYMFLPPIIGTRKLVTLSSILFVLPMLGWFFAVQDPTTPYWWLLFLAFICGIGGGVFSGYMPSTGYFFPKSKAGTALALEAGLANMGMSFIQLVSPWLMGFTLLGIGFVAPQRNPEGNELFVHNPAVVLIPWTLVMAFVAWEVLKDVPVKANFAEQIDIFGNINTWIMTLVYVAGFGIYSGFSASLALLINDNFGANSHLAETIPADQLPKGAAFAFIFPLIGAGSRALIGPLCDKYGGAIWSFVGLTGMAIFTGAAAFFLKAEDLSDFWAFLTLIMIVSVFSGLVNAGGFKQIPMILPKRQAGGVIGWTGAMGSFGPFIVGMLLALTAPTTFFIGCVIVLAFTAAIVWAYYARPNAPFPG</sequence>
<dbReference type="EMBL" id="VDHJ01000002">
    <property type="protein sequence ID" value="TNL99724.1"/>
    <property type="molecule type" value="Genomic_DNA"/>
</dbReference>